<sequence length="54" mass="5947">MVLRCTDLCYKQAKTILLPVGPIGHASRCRKAILLAYSLLTHPVPTCKISHITT</sequence>
<evidence type="ECO:0000313" key="1">
    <source>
        <dbReference type="EMBL" id="JAD82020.1"/>
    </source>
</evidence>
<dbReference type="AlphaFoldDB" id="A0A0A9D8M3"/>
<reference evidence="1" key="1">
    <citation type="submission" date="2014-09" db="EMBL/GenBank/DDBJ databases">
        <authorList>
            <person name="Magalhaes I.L.F."/>
            <person name="Oliveira U."/>
            <person name="Santos F.R."/>
            <person name="Vidigal T.H.D.A."/>
            <person name="Brescovit A.D."/>
            <person name="Santos A.J."/>
        </authorList>
    </citation>
    <scope>NUCLEOTIDE SEQUENCE</scope>
    <source>
        <tissue evidence="1">Shoot tissue taken approximately 20 cm above the soil surface</tissue>
    </source>
</reference>
<name>A0A0A9D8M3_ARUDO</name>
<reference evidence="1" key="2">
    <citation type="journal article" date="2015" name="Data Brief">
        <title>Shoot transcriptome of the giant reed, Arundo donax.</title>
        <authorList>
            <person name="Barrero R.A."/>
            <person name="Guerrero F.D."/>
            <person name="Moolhuijzen P."/>
            <person name="Goolsby J.A."/>
            <person name="Tidwell J."/>
            <person name="Bellgard S.E."/>
            <person name="Bellgard M.I."/>
        </authorList>
    </citation>
    <scope>NUCLEOTIDE SEQUENCE</scope>
    <source>
        <tissue evidence="1">Shoot tissue taken approximately 20 cm above the soil surface</tissue>
    </source>
</reference>
<dbReference type="EMBL" id="GBRH01215875">
    <property type="protein sequence ID" value="JAD82020.1"/>
    <property type="molecule type" value="Transcribed_RNA"/>
</dbReference>
<proteinExistence type="predicted"/>
<organism evidence="1">
    <name type="scientific">Arundo donax</name>
    <name type="common">Giant reed</name>
    <name type="synonym">Donax arundinaceus</name>
    <dbReference type="NCBI Taxonomy" id="35708"/>
    <lineage>
        <taxon>Eukaryota</taxon>
        <taxon>Viridiplantae</taxon>
        <taxon>Streptophyta</taxon>
        <taxon>Embryophyta</taxon>
        <taxon>Tracheophyta</taxon>
        <taxon>Spermatophyta</taxon>
        <taxon>Magnoliopsida</taxon>
        <taxon>Liliopsida</taxon>
        <taxon>Poales</taxon>
        <taxon>Poaceae</taxon>
        <taxon>PACMAD clade</taxon>
        <taxon>Arundinoideae</taxon>
        <taxon>Arundineae</taxon>
        <taxon>Arundo</taxon>
    </lineage>
</organism>
<protein>
    <submittedName>
        <fullName evidence="1">Uncharacterized protein</fullName>
    </submittedName>
</protein>
<accession>A0A0A9D8M3</accession>